<feature type="transmembrane region" description="Helical" evidence="1">
    <location>
        <begin position="358"/>
        <end position="379"/>
    </location>
</feature>
<keyword evidence="2" id="KW-0732">Signal</keyword>
<keyword evidence="1" id="KW-0812">Transmembrane</keyword>
<keyword evidence="1" id="KW-1133">Transmembrane helix</keyword>
<feature type="chain" id="PRO_5010170757" evidence="2">
    <location>
        <begin position="19"/>
        <end position="397"/>
    </location>
</feature>
<dbReference type="RefSeq" id="XP_021338799.1">
    <property type="nucleotide sequence ID" value="XM_021482260.1"/>
</dbReference>
<keyword evidence="1" id="KW-0472">Membrane</keyword>
<proteinExistence type="predicted"/>
<evidence type="ECO:0000313" key="3">
    <source>
        <dbReference type="EMBL" id="SJK86670.1"/>
    </source>
</evidence>
<dbReference type="VEuPathDB" id="PiroplasmaDB:BMR1_03g04365"/>
<dbReference type="Proteomes" id="UP000002899">
    <property type="component" value="Chromosome III"/>
</dbReference>
<organism evidence="3 4">
    <name type="scientific">Babesia microti (strain RI)</name>
    <dbReference type="NCBI Taxonomy" id="1133968"/>
    <lineage>
        <taxon>Eukaryota</taxon>
        <taxon>Sar</taxon>
        <taxon>Alveolata</taxon>
        <taxon>Apicomplexa</taxon>
        <taxon>Aconoidasida</taxon>
        <taxon>Piroplasmida</taxon>
        <taxon>Babesiidae</taxon>
        <taxon>Babesia</taxon>
    </lineage>
</organism>
<dbReference type="GeneID" id="24425520"/>
<evidence type="ECO:0000313" key="4">
    <source>
        <dbReference type="Proteomes" id="UP000002899"/>
    </source>
</evidence>
<reference evidence="3 4" key="2">
    <citation type="journal article" date="2013" name="PLoS ONE">
        <title>Whole genome mapping and re-organization of the nuclear and mitochondrial genomes of Babesia microti isolates.</title>
        <authorList>
            <person name="Cornillot E."/>
            <person name="Dassouli A."/>
            <person name="Garg A."/>
            <person name="Pachikara N."/>
            <person name="Randazzo S."/>
            <person name="Depoix D."/>
            <person name="Carcy B."/>
            <person name="Delbecq S."/>
            <person name="Frutos R."/>
            <person name="Silva J.C."/>
            <person name="Sutton R."/>
            <person name="Krause P.J."/>
            <person name="Mamoun C.B."/>
        </authorList>
    </citation>
    <scope>NUCLEOTIDE SEQUENCE [LARGE SCALE GENOMIC DNA]</scope>
    <source>
        <strain evidence="3 4">RI</strain>
    </source>
</reference>
<dbReference type="AlphaFoldDB" id="A0A1R4ACF2"/>
<reference evidence="3 4" key="1">
    <citation type="journal article" date="2012" name="Nucleic Acids Res.">
        <title>Sequencing of the smallest Apicomplexan genome from the human pathogen Babesia microti.</title>
        <authorList>
            <person name="Cornillot E."/>
            <person name="Hadj-Kaddour K."/>
            <person name="Dassouli A."/>
            <person name="Noel B."/>
            <person name="Ranwez V."/>
            <person name="Vacherie B."/>
            <person name="Augagneur Y."/>
            <person name="Bres V."/>
            <person name="Duclos A."/>
            <person name="Randazzo S."/>
            <person name="Carcy B."/>
            <person name="Debierre-Grockiego F."/>
            <person name="Delbecq S."/>
            <person name="Moubri-Menage K."/>
            <person name="Shams-Eldin H."/>
            <person name="Usmani-Brown S."/>
            <person name="Bringaud F."/>
            <person name="Wincker P."/>
            <person name="Vivares C.P."/>
            <person name="Schwarz R.T."/>
            <person name="Schetters T.P."/>
            <person name="Krause P.J."/>
            <person name="Gorenflot A."/>
            <person name="Berry V."/>
            <person name="Barbe V."/>
            <person name="Ben Mamoun C."/>
        </authorList>
    </citation>
    <scope>NUCLEOTIDE SEQUENCE [LARGE SCALE GENOMIC DNA]</scope>
    <source>
        <strain evidence="3 4">RI</strain>
    </source>
</reference>
<reference evidence="3 4" key="3">
    <citation type="journal article" date="2016" name="Sci. Rep.">
        <title>Genome-wide diversity and gene expression profiling of Babesia microti isolates identify polymorphic genes that mediate host-pathogen interactions.</title>
        <authorList>
            <person name="Silva J.C."/>
            <person name="Cornillot E."/>
            <person name="McCracken C."/>
            <person name="Usmani-Brown S."/>
            <person name="Dwivedi A."/>
            <person name="Ifeonu O.O."/>
            <person name="Crabtree J."/>
            <person name="Gotia H.T."/>
            <person name="Virji A.Z."/>
            <person name="Reynes C."/>
            <person name="Colinge J."/>
            <person name="Kumar V."/>
            <person name="Lawres L."/>
            <person name="Pazzi J.E."/>
            <person name="Pablo J.V."/>
            <person name="Hung C."/>
            <person name="Brancato J."/>
            <person name="Kumari P."/>
            <person name="Orvis J."/>
            <person name="Tretina K."/>
            <person name="Chibucos M."/>
            <person name="Ott S."/>
            <person name="Sadzewicz L."/>
            <person name="Sengamalay N."/>
            <person name="Shetty A.C."/>
            <person name="Su Q."/>
            <person name="Tallon L."/>
            <person name="Fraser C.M."/>
            <person name="Frutos R."/>
            <person name="Molina D.M."/>
            <person name="Krause P.J."/>
            <person name="Ben Mamoun C."/>
        </authorList>
    </citation>
    <scope>NUCLEOTIDE SEQUENCE [LARGE SCALE GENOMIC DNA]</scope>
    <source>
        <strain evidence="3 4">RI</strain>
    </source>
</reference>
<accession>A0A1R4ACF2</accession>
<evidence type="ECO:0000256" key="1">
    <source>
        <dbReference type="SAM" id="Phobius"/>
    </source>
</evidence>
<feature type="transmembrane region" description="Helical" evidence="1">
    <location>
        <begin position="318"/>
        <end position="338"/>
    </location>
</feature>
<feature type="signal peptide" evidence="2">
    <location>
        <begin position="1"/>
        <end position="18"/>
    </location>
</feature>
<dbReference type="KEGG" id="bmic:BMR1_03g04365"/>
<sequence>MIVIWLLFTIVLLRSTNSLNVDRWAKIPNAPSIKHDQLLPTAKSSAHIPLTNTTNINSLKQVKNSIKTRTSGALLPINTLTTSASNYFNSLKILFANPQFPTPSSYELKMTFLRGLIVPIFISTILLTNSSYKYLEENWAFQGYWNGLSTKDLTTIALTIHLLHSLYKLFVLRGFFIANLSNNRCPIKEYFYPTSKGLMTRIIDWNPRIVTNILGLVSVGITALSFYVGLTLAETGWGTAHPAFKGGETFAYAITVVSMFKSLLLKQDFPSLVNINHFITPLNFRSDVKKCYMLSKLFKTTAELPEEYKSVMLSQSEIKLISFLATVVPFTNFVLKFFPTCLETFSMLLLLSINLNNLSMAGIFTSFIHAIVLLIENFIHKYDRELLIKDIDAIYHN</sequence>
<feature type="transmembrane region" description="Helical" evidence="1">
    <location>
        <begin position="111"/>
        <end position="128"/>
    </location>
</feature>
<feature type="transmembrane region" description="Helical" evidence="1">
    <location>
        <begin position="209"/>
        <end position="229"/>
    </location>
</feature>
<dbReference type="EMBL" id="LN871598">
    <property type="protein sequence ID" value="SJK86670.1"/>
    <property type="molecule type" value="Genomic_DNA"/>
</dbReference>
<feature type="transmembrane region" description="Helical" evidence="1">
    <location>
        <begin position="249"/>
        <end position="265"/>
    </location>
</feature>
<name>A0A1R4ACF2_BABMR</name>
<keyword evidence="4" id="KW-1185">Reference proteome</keyword>
<protein>
    <submittedName>
        <fullName evidence="3">Uncharacterized protein</fullName>
    </submittedName>
</protein>
<evidence type="ECO:0000256" key="2">
    <source>
        <dbReference type="SAM" id="SignalP"/>
    </source>
</evidence>